<keyword evidence="1" id="KW-0472">Membrane</keyword>
<feature type="transmembrane region" description="Helical" evidence="1">
    <location>
        <begin position="68"/>
        <end position="89"/>
    </location>
</feature>
<organism evidence="2 3">
    <name type="scientific">Chelatococcus albus</name>
    <dbReference type="NCBI Taxonomy" id="3047466"/>
    <lineage>
        <taxon>Bacteria</taxon>
        <taxon>Pseudomonadati</taxon>
        <taxon>Pseudomonadota</taxon>
        <taxon>Alphaproteobacteria</taxon>
        <taxon>Hyphomicrobiales</taxon>
        <taxon>Chelatococcaceae</taxon>
        <taxon>Chelatococcus</taxon>
    </lineage>
</organism>
<sequence length="287" mass="31030">MTIRNPVEWGAAQLKMATRAVESASHAVYHADESPNVLMPKVRRIAVSDLREVLVKGVEDFAAYRTDVIFISLIYPVVGLVLGRVAVGYDMLPLLFPLASGFALVGPFVAIGLYEMSRRREEGAVISWVDAFGVLRSPAFAAILVLGFILMAIFLAWLIAAQLIYNATLGPEPPESVEAFVRDVFMTAAGRTMIVVGVGVGFLFACLSFAVSVVSFPLLLDRHVGVGTAVWTSIRTVLKNPIPMACWGMIVVAGLVIGSLPLLVGLIIVMPVLGHATWHLYRKVVAR</sequence>
<keyword evidence="1" id="KW-1133">Transmembrane helix</keyword>
<dbReference type="EMBL" id="JASJEV010000011">
    <property type="protein sequence ID" value="MDJ1159626.1"/>
    <property type="molecule type" value="Genomic_DNA"/>
</dbReference>
<protein>
    <submittedName>
        <fullName evidence="2">DUF2189 domain-containing protein</fullName>
    </submittedName>
</protein>
<feature type="transmembrane region" description="Helical" evidence="1">
    <location>
        <begin position="193"/>
        <end position="220"/>
    </location>
</feature>
<dbReference type="RefSeq" id="WP_283741626.1">
    <property type="nucleotide sequence ID" value="NZ_JASJEV010000011.1"/>
</dbReference>
<feature type="transmembrane region" description="Helical" evidence="1">
    <location>
        <begin position="140"/>
        <end position="165"/>
    </location>
</feature>
<proteinExistence type="predicted"/>
<name>A0ABT7AM23_9HYPH</name>
<keyword evidence="1" id="KW-0812">Transmembrane</keyword>
<evidence type="ECO:0000313" key="2">
    <source>
        <dbReference type="EMBL" id="MDJ1159626.1"/>
    </source>
</evidence>
<gene>
    <name evidence="2" type="ORF">QNA08_15480</name>
</gene>
<comment type="caution">
    <text evidence="2">The sequence shown here is derived from an EMBL/GenBank/DDBJ whole genome shotgun (WGS) entry which is preliminary data.</text>
</comment>
<evidence type="ECO:0000256" key="1">
    <source>
        <dbReference type="SAM" id="Phobius"/>
    </source>
</evidence>
<reference evidence="2 3" key="1">
    <citation type="submission" date="2023-05" db="EMBL/GenBank/DDBJ databases">
        <title>Chelatococcus sp. nov., a moderately thermophilic bacterium isolated from hot spring microbial mat.</title>
        <authorList>
            <person name="Hu C.-J."/>
            <person name="Li W.-J."/>
        </authorList>
    </citation>
    <scope>NUCLEOTIDE SEQUENCE [LARGE SCALE GENOMIC DNA]</scope>
    <source>
        <strain evidence="2 3">SYSU G07232</strain>
    </source>
</reference>
<keyword evidence="3" id="KW-1185">Reference proteome</keyword>
<dbReference type="InterPro" id="IPR018692">
    <property type="entry name" value="DUF2189"/>
</dbReference>
<dbReference type="Proteomes" id="UP001321492">
    <property type="component" value="Unassembled WGS sequence"/>
</dbReference>
<dbReference type="Pfam" id="PF09955">
    <property type="entry name" value="DUF2189"/>
    <property type="match status" value="1"/>
</dbReference>
<feature type="transmembrane region" description="Helical" evidence="1">
    <location>
        <begin position="95"/>
        <end position="114"/>
    </location>
</feature>
<accession>A0ABT7AM23</accession>
<evidence type="ECO:0000313" key="3">
    <source>
        <dbReference type="Proteomes" id="UP001321492"/>
    </source>
</evidence>